<dbReference type="EMBL" id="SZYD01000016">
    <property type="protein sequence ID" value="KAD3338282.1"/>
    <property type="molecule type" value="Genomic_DNA"/>
</dbReference>
<dbReference type="Proteomes" id="UP000326396">
    <property type="component" value="Linkage Group LG6"/>
</dbReference>
<comment type="caution">
    <text evidence="5">The sequence shown here is derived from an EMBL/GenBank/DDBJ whole genome shotgun (WGS) entry which is preliminary data.</text>
</comment>
<evidence type="ECO:0000256" key="3">
    <source>
        <dbReference type="ARBA" id="ARBA00022837"/>
    </source>
</evidence>
<dbReference type="SUPFAM" id="SSF47473">
    <property type="entry name" value="EF-hand"/>
    <property type="match status" value="1"/>
</dbReference>
<dbReference type="CDD" id="cd00051">
    <property type="entry name" value="EFh"/>
    <property type="match status" value="1"/>
</dbReference>
<sequence length="83" mass="9450">MGLKGIFKGMDTDNSGKITHEELKQGLSKQGPKLVENEVKQLLEAADADGNETIDSDEFITTMHLNRMDREEHLYTAFQYFDD</sequence>
<evidence type="ECO:0000259" key="4">
    <source>
        <dbReference type="PROSITE" id="PS50222"/>
    </source>
</evidence>
<reference evidence="5 6" key="1">
    <citation type="submission" date="2019-05" db="EMBL/GenBank/DDBJ databases">
        <title>Mikania micrantha, genome provides insights into the molecular mechanism of rapid growth.</title>
        <authorList>
            <person name="Liu B."/>
        </authorList>
    </citation>
    <scope>NUCLEOTIDE SEQUENCE [LARGE SCALE GENOMIC DNA]</scope>
    <source>
        <strain evidence="5">NLD-2019</strain>
        <tissue evidence="5">Leaf</tissue>
    </source>
</reference>
<organism evidence="5 6">
    <name type="scientific">Mikania micrantha</name>
    <name type="common">bitter vine</name>
    <dbReference type="NCBI Taxonomy" id="192012"/>
    <lineage>
        <taxon>Eukaryota</taxon>
        <taxon>Viridiplantae</taxon>
        <taxon>Streptophyta</taxon>
        <taxon>Embryophyta</taxon>
        <taxon>Tracheophyta</taxon>
        <taxon>Spermatophyta</taxon>
        <taxon>Magnoliopsida</taxon>
        <taxon>eudicotyledons</taxon>
        <taxon>Gunneridae</taxon>
        <taxon>Pentapetalae</taxon>
        <taxon>asterids</taxon>
        <taxon>campanulids</taxon>
        <taxon>Asterales</taxon>
        <taxon>Asteraceae</taxon>
        <taxon>Asteroideae</taxon>
        <taxon>Heliantheae alliance</taxon>
        <taxon>Eupatorieae</taxon>
        <taxon>Mikania</taxon>
    </lineage>
</organism>
<dbReference type="InterPro" id="IPR018247">
    <property type="entry name" value="EF_Hand_1_Ca_BS"/>
</dbReference>
<keyword evidence="2" id="KW-0677">Repeat</keyword>
<accession>A0A5N6MCV6</accession>
<dbReference type="Pfam" id="PF13499">
    <property type="entry name" value="EF-hand_7"/>
    <property type="match status" value="1"/>
</dbReference>
<evidence type="ECO:0000313" key="5">
    <source>
        <dbReference type="EMBL" id="KAD3338282.1"/>
    </source>
</evidence>
<dbReference type="InterPro" id="IPR002048">
    <property type="entry name" value="EF_hand_dom"/>
</dbReference>
<keyword evidence="6" id="KW-1185">Reference proteome</keyword>
<evidence type="ECO:0000256" key="1">
    <source>
        <dbReference type="ARBA" id="ARBA00022723"/>
    </source>
</evidence>
<dbReference type="PANTHER" id="PTHR45942">
    <property type="entry name" value="PROTEIN PHOSPATASE 3 REGULATORY SUBUNIT B ALPHA ISOFORM TYPE 1"/>
    <property type="match status" value="1"/>
</dbReference>
<feature type="domain" description="EF-hand" evidence="4">
    <location>
        <begin position="1"/>
        <end position="33"/>
    </location>
</feature>
<dbReference type="InterPro" id="IPR011992">
    <property type="entry name" value="EF-hand-dom_pair"/>
</dbReference>
<keyword evidence="3" id="KW-0106">Calcium</keyword>
<proteinExistence type="predicted"/>
<evidence type="ECO:0000256" key="2">
    <source>
        <dbReference type="ARBA" id="ARBA00022737"/>
    </source>
</evidence>
<gene>
    <name evidence="5" type="ORF">E3N88_33803</name>
</gene>
<keyword evidence="1" id="KW-0479">Metal-binding</keyword>
<dbReference type="AlphaFoldDB" id="A0A5N6MCV6"/>
<evidence type="ECO:0000313" key="6">
    <source>
        <dbReference type="Proteomes" id="UP000326396"/>
    </source>
</evidence>
<dbReference type="Gene3D" id="1.10.238.10">
    <property type="entry name" value="EF-hand"/>
    <property type="match status" value="2"/>
</dbReference>
<dbReference type="PROSITE" id="PS00018">
    <property type="entry name" value="EF_HAND_1"/>
    <property type="match status" value="1"/>
</dbReference>
<protein>
    <recommendedName>
        <fullName evidence="4">EF-hand domain-containing protein</fullName>
    </recommendedName>
</protein>
<dbReference type="OrthoDB" id="40902at2759"/>
<dbReference type="GO" id="GO:0005509">
    <property type="term" value="F:calcium ion binding"/>
    <property type="evidence" value="ECO:0007669"/>
    <property type="project" value="InterPro"/>
</dbReference>
<name>A0A5N6MCV6_9ASTR</name>
<feature type="domain" description="EF-hand" evidence="4">
    <location>
        <begin position="34"/>
        <end position="69"/>
    </location>
</feature>
<dbReference type="SMART" id="SM00054">
    <property type="entry name" value="EFh"/>
    <property type="match status" value="2"/>
</dbReference>
<dbReference type="PROSITE" id="PS50222">
    <property type="entry name" value="EF_HAND_2"/>
    <property type="match status" value="2"/>
</dbReference>